<dbReference type="InterPro" id="IPR011050">
    <property type="entry name" value="Pectin_lyase_fold/virulence"/>
</dbReference>
<dbReference type="PANTHER" id="PTHR22990:SF15">
    <property type="entry name" value="F-BOX ONLY PROTEIN 10"/>
    <property type="match status" value="1"/>
</dbReference>
<dbReference type="InterPro" id="IPR051550">
    <property type="entry name" value="SCF-Subunits/Alg-Epimerases"/>
</dbReference>
<dbReference type="RefSeq" id="WP_116852306.1">
    <property type="nucleotide sequence ID" value="NZ_QTJV01000001.1"/>
</dbReference>
<keyword evidence="3" id="KW-0833">Ubl conjugation pathway</keyword>
<dbReference type="InterPro" id="IPR022441">
    <property type="entry name" value="Para_beta_helix_rpt-2"/>
</dbReference>
<dbReference type="SUPFAM" id="SSF51126">
    <property type="entry name" value="Pectin lyase-like"/>
    <property type="match status" value="1"/>
</dbReference>
<protein>
    <submittedName>
        <fullName evidence="5">Nitrous oxide reductase family maturation protein NosD</fullName>
    </submittedName>
</protein>
<name>A0A3E1P9X0_9BACT</name>
<evidence type="ECO:0000313" key="5">
    <source>
        <dbReference type="EMBL" id="RFM36986.1"/>
    </source>
</evidence>
<keyword evidence="6" id="KW-1185">Reference proteome</keyword>
<gene>
    <name evidence="5" type="primary">nosD</name>
    <name evidence="5" type="ORF">DXN04_05675</name>
</gene>
<evidence type="ECO:0000259" key="4">
    <source>
        <dbReference type="Pfam" id="PF05048"/>
    </source>
</evidence>
<keyword evidence="2" id="KW-0677">Repeat</keyword>
<dbReference type="InterPro" id="IPR012334">
    <property type="entry name" value="Pectin_lyas_fold"/>
</dbReference>
<proteinExistence type="predicted"/>
<dbReference type="InterPro" id="IPR007742">
    <property type="entry name" value="NosD_dom"/>
</dbReference>
<dbReference type="Gene3D" id="2.160.20.10">
    <property type="entry name" value="Single-stranded right-handed beta-helix, Pectin lyase-like"/>
    <property type="match status" value="1"/>
</dbReference>
<dbReference type="NCBIfam" id="TIGR03804">
    <property type="entry name" value="para_beta_helix"/>
    <property type="match status" value="1"/>
</dbReference>
<evidence type="ECO:0000313" key="6">
    <source>
        <dbReference type="Proteomes" id="UP000261174"/>
    </source>
</evidence>
<dbReference type="SMART" id="SM00710">
    <property type="entry name" value="PbH1"/>
    <property type="match status" value="10"/>
</dbReference>
<dbReference type="AlphaFoldDB" id="A0A3E1P9X0"/>
<evidence type="ECO:0000256" key="2">
    <source>
        <dbReference type="ARBA" id="ARBA00022737"/>
    </source>
</evidence>
<evidence type="ECO:0000256" key="1">
    <source>
        <dbReference type="ARBA" id="ARBA00004906"/>
    </source>
</evidence>
<reference evidence="5 6" key="1">
    <citation type="submission" date="2018-08" db="EMBL/GenBank/DDBJ databases">
        <title>Chitinophaga sp. K20C18050901, a novel bacterium isolated from forest soil.</title>
        <authorList>
            <person name="Wang C."/>
        </authorList>
    </citation>
    <scope>NUCLEOTIDE SEQUENCE [LARGE SCALE GENOMIC DNA]</scope>
    <source>
        <strain evidence="5 6">K20C18050901</strain>
    </source>
</reference>
<sequence length="406" mass="45624">MERAISIILLWLLPLHAWARVWTVKASVKTTLQQAATGDTVIVPAGVYYEKGLVIDKAVYLKGVGKPVLDGESKYEVVLILASHVTLEGFVIRHSGFSDWKDLAGIKLGNVRHVTIKNNILEETFFGIYCQQSDSCVIAGNILRSNASQRVQSGNGIHCWHCDNMQLTGNTVTQHRDGIYFEFVTNSLIKGNRSFRNVRYGLHFMFSHNDHYEDNIFEHNEAGVSVMFSHGVDMKRNRFAGNQGGGAYGILLKEITDSRMEQSHFEDNTVGIYMEGTTRVQVTANVFKTNGWAMKVQASCSENRITHNNFFGNTFDVATNGSLVLNNFDNNYWDKYEGYDLNRDGKGDVPYHPVSLYAMVADKNPAVMMLYHSFMVSLLDRTEKVMPGITPVNLVDRAPFMKPLAL</sequence>
<evidence type="ECO:0000256" key="3">
    <source>
        <dbReference type="ARBA" id="ARBA00022786"/>
    </source>
</evidence>
<dbReference type="EMBL" id="QTJV01000001">
    <property type="protein sequence ID" value="RFM36986.1"/>
    <property type="molecule type" value="Genomic_DNA"/>
</dbReference>
<accession>A0A3E1P9X0</accession>
<dbReference type="InterPro" id="IPR026464">
    <property type="entry name" value="NosD_copper_fam"/>
</dbReference>
<comment type="caution">
    <text evidence="5">The sequence shown here is derived from an EMBL/GenBank/DDBJ whole genome shotgun (WGS) entry which is preliminary data.</text>
</comment>
<dbReference type="NCBIfam" id="TIGR04247">
    <property type="entry name" value="NosD_copper_fam"/>
    <property type="match status" value="1"/>
</dbReference>
<comment type="pathway">
    <text evidence="1">Protein modification; protein ubiquitination.</text>
</comment>
<dbReference type="InterPro" id="IPR006626">
    <property type="entry name" value="PbH1"/>
</dbReference>
<dbReference type="OrthoDB" id="9767990at2"/>
<feature type="domain" description="Periplasmic copper-binding protein NosD beta helix" evidence="4">
    <location>
        <begin position="151"/>
        <end position="338"/>
    </location>
</feature>
<dbReference type="Pfam" id="PF05048">
    <property type="entry name" value="NosD"/>
    <property type="match status" value="1"/>
</dbReference>
<dbReference type="Proteomes" id="UP000261174">
    <property type="component" value="Unassembled WGS sequence"/>
</dbReference>
<dbReference type="PANTHER" id="PTHR22990">
    <property type="entry name" value="F-BOX ONLY PROTEIN"/>
    <property type="match status" value="1"/>
</dbReference>
<organism evidence="5 6">
    <name type="scientific">Chitinophaga silvisoli</name>
    <dbReference type="NCBI Taxonomy" id="2291814"/>
    <lineage>
        <taxon>Bacteria</taxon>
        <taxon>Pseudomonadati</taxon>
        <taxon>Bacteroidota</taxon>
        <taxon>Chitinophagia</taxon>
        <taxon>Chitinophagales</taxon>
        <taxon>Chitinophagaceae</taxon>
        <taxon>Chitinophaga</taxon>
    </lineage>
</organism>